<protein>
    <submittedName>
        <fullName evidence="1">Uncharacterized protein</fullName>
    </submittedName>
</protein>
<dbReference type="RefSeq" id="WP_149850335.1">
    <property type="nucleotide sequence ID" value="NZ_VUOB01000026.1"/>
</dbReference>
<proteinExistence type="predicted"/>
<sequence length="339" mass="37464">MAEHAAGRTTAVRPLTLSDVGDRAVAKALREGPFAQALQAAVARSGLGLERIRHRLRQRDVSVGVTTLSSWQRGRCRPERPESLRAVRVLEEVLLLPPDSLVSLLGPPRPRGRRTIDAPPALDLEAVWEDRIPLRRLLAAMGGDWYRDVEPVVAHDRFYIGADRAEYAVRTTIVVRAEVDHASRYLALLRADDPRCPPEPVAVAYGSIGRVEAHESTGWLAVEILLDRTLRAGEQTVLEIAMRCPPGGRPTVRCERRFRTAAREHVLQVHFDPAALPARCFRLTEDPRRGEELPIGSSHTAQAIAFDLDAGAHGITWEWERAASRDAETAASREPCPTG</sequence>
<evidence type="ECO:0000313" key="1">
    <source>
        <dbReference type="EMBL" id="KAA2261714.1"/>
    </source>
</evidence>
<keyword evidence="2" id="KW-1185">Reference proteome</keyword>
<accession>A0A5B2XF17</accession>
<dbReference type="EMBL" id="VUOB01000026">
    <property type="protein sequence ID" value="KAA2261714.1"/>
    <property type="molecule type" value="Genomic_DNA"/>
</dbReference>
<dbReference type="AlphaFoldDB" id="A0A5B2XF17"/>
<dbReference type="Proteomes" id="UP000323454">
    <property type="component" value="Unassembled WGS sequence"/>
</dbReference>
<gene>
    <name evidence="1" type="ORF">F0L68_15840</name>
</gene>
<reference evidence="1 2" key="2">
    <citation type="submission" date="2019-09" db="EMBL/GenBank/DDBJ databases">
        <authorList>
            <person name="Jin C."/>
        </authorList>
    </citation>
    <scope>NUCLEOTIDE SEQUENCE [LARGE SCALE GENOMIC DNA]</scope>
    <source>
        <strain evidence="1 2">AN110305</strain>
    </source>
</reference>
<reference evidence="1 2" key="1">
    <citation type="submission" date="2019-09" db="EMBL/GenBank/DDBJ databases">
        <title>Goodfellowia gen. nov., a new genus of the Pseudonocardineae related to Actinoalloteichus, containing Goodfellowia coeruleoviolacea gen. nov., comb. nov. gen. nov., comb. nov.</title>
        <authorList>
            <person name="Labeda D."/>
        </authorList>
    </citation>
    <scope>NUCLEOTIDE SEQUENCE [LARGE SCALE GENOMIC DNA]</scope>
    <source>
        <strain evidence="1 2">AN110305</strain>
    </source>
</reference>
<dbReference type="OrthoDB" id="3690688at2"/>
<organism evidence="1 2">
    <name type="scientific">Solihabitans fulvus</name>
    <dbReference type="NCBI Taxonomy" id="1892852"/>
    <lineage>
        <taxon>Bacteria</taxon>
        <taxon>Bacillati</taxon>
        <taxon>Actinomycetota</taxon>
        <taxon>Actinomycetes</taxon>
        <taxon>Pseudonocardiales</taxon>
        <taxon>Pseudonocardiaceae</taxon>
        <taxon>Solihabitans</taxon>
    </lineage>
</organism>
<name>A0A5B2XF17_9PSEU</name>
<evidence type="ECO:0000313" key="2">
    <source>
        <dbReference type="Proteomes" id="UP000323454"/>
    </source>
</evidence>
<comment type="caution">
    <text evidence="1">The sequence shown here is derived from an EMBL/GenBank/DDBJ whole genome shotgun (WGS) entry which is preliminary data.</text>
</comment>